<dbReference type="Pfam" id="PF17921">
    <property type="entry name" value="Integrase_H2C2"/>
    <property type="match status" value="1"/>
</dbReference>
<dbReference type="InterPro" id="IPR029480">
    <property type="entry name" value="Transpos_assoc"/>
</dbReference>
<feature type="region of interest" description="Disordered" evidence="2">
    <location>
        <begin position="1016"/>
        <end position="1043"/>
    </location>
</feature>
<evidence type="ECO:0000259" key="9">
    <source>
        <dbReference type="Pfam" id="PF17921"/>
    </source>
</evidence>
<dbReference type="InterPro" id="IPR041577">
    <property type="entry name" value="RT_RNaseH_2"/>
</dbReference>
<dbReference type="Pfam" id="PF24626">
    <property type="entry name" value="SH3_Tf2-1"/>
    <property type="match status" value="1"/>
</dbReference>
<evidence type="ECO:0000259" key="3">
    <source>
        <dbReference type="Pfam" id="PF00078"/>
    </source>
</evidence>
<dbReference type="Pfam" id="PF13963">
    <property type="entry name" value="Transpos_assoc"/>
    <property type="match status" value="1"/>
</dbReference>
<dbReference type="InterPro" id="IPR004242">
    <property type="entry name" value="Transposase_21"/>
</dbReference>
<feature type="region of interest" description="Disordered" evidence="2">
    <location>
        <begin position="1289"/>
        <end position="1309"/>
    </location>
</feature>
<feature type="domain" description="Arabidopsis retrotransposon Orf1 C-terminal" evidence="4">
    <location>
        <begin position="2650"/>
        <end position="2785"/>
    </location>
</feature>
<evidence type="ECO:0000313" key="12">
    <source>
        <dbReference type="Proteomes" id="UP000694251"/>
    </source>
</evidence>
<dbReference type="PANTHER" id="PTHR35046">
    <property type="entry name" value="ZINC KNUCKLE (CCHC-TYPE) FAMILY PROTEIN"/>
    <property type="match status" value="1"/>
</dbReference>
<feature type="compositionally biased region" description="Basic and acidic residues" evidence="2">
    <location>
        <begin position="3038"/>
        <end position="3047"/>
    </location>
</feature>
<evidence type="ECO:0000259" key="7">
    <source>
        <dbReference type="Pfam" id="PF13963"/>
    </source>
</evidence>
<feature type="domain" description="Tf2-1-like SH3-like" evidence="10">
    <location>
        <begin position="2050"/>
        <end position="2097"/>
    </location>
</feature>
<dbReference type="CDD" id="cd00303">
    <property type="entry name" value="retropepsin_like"/>
    <property type="match status" value="1"/>
</dbReference>
<dbReference type="InterPro" id="IPR056924">
    <property type="entry name" value="SH3_Tf2-1"/>
</dbReference>
<dbReference type="InterPro" id="IPR025312">
    <property type="entry name" value="DUF4216"/>
</dbReference>
<evidence type="ECO:0000259" key="5">
    <source>
        <dbReference type="Pfam" id="PF03732"/>
    </source>
</evidence>
<sequence length="3057" mass="351018">MAGNFNYGGGGGFYRDWMYKRFDEVTGNLSAAYIAGVEEFMTFANSQPIVQSSRGKFHCPCSVCKNEKHIISGRRVSSHLVSQGFMPDYYVWYKHGEELNMDIGPSYMDRTYFSSNPEEVGNVVENSYVDMVNDAFNYNVGFDDNYHQNSYHQDSSYQSMEEPVRNHSKKFYDLLEGANTPLYDGCREGQSQLSLASRLMQNKADYNMSEKLVDSVCEMFTDFLLEGNQATSSHYQTEKLMRNLGLPYHTIDVCSNNCMLFWKEAEKEDHCRFCGAQRWKPKDDRRRTKVPYSRMWYLPIGDRLKRMYQSHKTAAAMRWHAEHQSKEGEMNHPSDAAEWRYFQELHPRFAEEPRNVYLGLCTDGFNPFGMSRNHSLWPVILTPYNLPSGMCMNTEYLFLTILNSGPNHPRASLDVFLQPLIEELQELWSTGVDAYDVSLSQNFNLKAVLLWTISDFPAYSMFSGWTTHGKLSCPICMESTKSFYLPNGRKTCWFDCHRRFLPHGHPSRRNKNDFLKGRDASSEYPPESLTGEQVYYERLANVNPAKTKDVGGNGHEKKMPGYGKEHNWHKESILWELSYWKDLNLRHNINVMHTEKNFLDNIMDTLMRVKGKSKDNIMSRLDIENFCSRPDLHIDSQGKAPFPAYALTEEAKKSLLSCVKHEVKFPDGYSSDLATCVDMENGNFSGMKSHDCHVFMERLLPFIFAELLDRNVHLALSGNILEPYFSISYLGSRDRAWAFEQGENYADSSDEADFYGTLTDIIELEYEGIVNLKITLFKCKWYDPKVGRGTRRSHSGVVDVLSSRKYNKYEPFILASQADQVCYIPYPYTKKPKSIWLNVLKVNPRGNISGEYENNDPTLLQTENDEAVLLTTIEDLVLDNPVESLNPIILDYDVGDAEPEDEFRCDSCTFGFNLGVSSTRSGLPRVCAIQRRTWSILGISTRLEIERSTQGRRKDYTRPIYSAGARVVHMRKKGSCSIEATRPEAEDDIDRIQRELREQQATSNTVPMANEANANELPCNIGAGDAPRNHHQRAEDEASSASSLERRILKTVTSAIATLIDEKLGALNLHQINPDANPRLRQEEPREDEEARNYYSHTSSHSSQRRHRRERPPLRDPLGGLKLKIPAFHGTNNPDTYLEWEQKIELVFLCQECLESNKVKIAATEFYDYALSWWDQLVTSRRRTRDYPIETWNQLKIVMRKRFVPSYYHHELHQRLRNLVQGSKTVEEYFKEMETLMLRADLQEDGEAVMSRSMGGLNREIQDHLETQHYVELEEMLHKAVMFEQQIKRKNARSSHTKTNYSPGKPSYQKEEKFGYRKDYKPFVKPKPVDLDPKGKGPLVLSRLSCHSPSFVSFRLCLESFAEIKVQTRQLGPIDPGHLPDEGSDPSGWDRSIPGPDRSIQVENKWRFRPASSGSIDPKGGSIDPTLSTTRPVFLNRTYLPFSVIGNIVEKLGLEVLKHPRQYSLQWLNETGEMSVKEQVKVLHDGFTNRQTFEHNGRKTALIPMTLHEVYLDQLSMKQWAIKPTEPIDTKGKNKVSKNSLLFVFKETLTCSTNPVPVLPSKIELILQEYKDVFPEDNPIGLPPIHGIEHQIDFVPGAALPNRPAYRTNPTETKELERQVNELMDKGHIRESMSPCAVPVLLVPKKDGSWRMCVDCRAINNITVKYRHPIPRLDDMLDKLHGSSIFSKIDLKSGYHQIQMKEGDEWKTAFKTKQGLYECADGIKVDEEKVKAIRKWPSPKNVSEVRSFNGLAGFYQRFVKDFSTIAVPLTEVIKKDIGFKWEDVQENAFQALKEKLTNSPVLILPNFMKTFEIVCDASELGIRAVLMQDYKPIAYFSEKLGGATHNYTTYDKELYALVRRPRTTNVATLSMAEKVRHSYRPRVSQALKGEAHGGGLMRHFRIAKTYKVMQEHFHWPQMKRDVERLCERCATCKQAKAKVQPQGLPRTRNGKDSIFVVVDRFSKMAHFIPCHKTDDASHVASLFFREVVRLHGIPKTIVSDRDTKSSLDGKKKADLVQQVHKEAKENLKARTKQYEKYANKGRKEVIFNEGDQVWVHLRKERFPEERSSKLMPRIDGPFKVLKRINNNAYKLDLQAQSDGNYNEEYDRFNRGSSDSENKHKKEIKALNDKIDKLVLAQQRNVHYITEEELTQIQDGENLTIEEVSYLQNQGGYNRGFNNYKPPHPNLSYRSNNVANPQDQVYPQQNQQTQAKPFVPYNQGYNQKQNFGPPDFTQQPQTTSAQVSEMKTLPQQLVQGQASCSMTMDKKLVELTTRIDFSYNDLNIKIDALNTRVKSMEGHIASTSAPKHPGVIPKKLGDPGSFTLPCSLGHLVFNKSVCDLGASISLMPLFVAKRLGFDKFKPICIHLILADRSVRVPHGMLEDLPKKIGLVKIPTDFVVLEMNEEPKDPLILGRPFLASASALIDVQMGKIDLNLGTNHYISFDISKKMKKPTIEGQLFFIEKGNFDDELLSGLENFIPNSIPTHHLREPKQPKKPSMMKRGPSSGVGIEGNPLDVDSIARELKELRKEYEVQEEPIEKLDLKMKELNYTILELKEMIKGYPSPELEEWFEEPDLGEGDYATDEMRLTLRKDPINIFLSSYLEKMQSMIQTLRIQQVKRRTPQFLSSLPKHCRVQWLSMTPESSVGCSAAAREEVARGKRVWEAEPATIEEEPMLEREESEEDVEIAEEVLPVLVRRRMNNPRKKKEPTIEEHYQYLMELSFEGTRYLHRPTIQALGICRDVEYLMEMAKLETFFSYKCEGYKEESYQFLATLKLHFHADERQRKNYIKGWSISHSWSGLLLYKSARAKSSAIRSPVLRYLHLCIANAFFPKKTIGHVIEGELKMLDLTLCFILGYTRKKIEMEGDRSDTSLSVVLIDHLISFWEYATGILQSGYGGSLCARGVITLILIAAGVSLHTLNVTTNYIDMEHLRKKGFLDRLAPANQFQFKFKHPKLGLSRLALPCKEYTTVRTGNNIDFDPPLSILVNVHVPFHDEPSIRSESQEEEAEFNQAEAEQEEHTRPSTFQQAEYGQAEYDLSEFSRAEHFDEKEDSCEAAAK</sequence>
<dbReference type="FunFam" id="3.30.70.270:FF:000020">
    <property type="entry name" value="Transposon Tf2-6 polyprotein-like Protein"/>
    <property type="match status" value="1"/>
</dbReference>
<feature type="domain" description="Reverse transcriptase" evidence="3">
    <location>
        <begin position="1643"/>
        <end position="1715"/>
    </location>
</feature>
<dbReference type="Pfam" id="PF03078">
    <property type="entry name" value="ATHILA"/>
    <property type="match status" value="2"/>
</dbReference>
<feature type="domain" description="DUF4216" evidence="6">
    <location>
        <begin position="762"/>
        <end position="830"/>
    </location>
</feature>
<feature type="region of interest" description="Disordered" evidence="2">
    <location>
        <begin position="2996"/>
        <end position="3029"/>
    </location>
</feature>
<dbReference type="Pfam" id="PF03732">
    <property type="entry name" value="Retrotrans_gag"/>
    <property type="match status" value="1"/>
</dbReference>
<feature type="domain" description="Retrotransposon gag" evidence="5">
    <location>
        <begin position="1160"/>
        <end position="1259"/>
    </location>
</feature>
<feature type="domain" description="Reverse transcriptase/retrotransposon-derived protein RNase H-like" evidence="8">
    <location>
        <begin position="1781"/>
        <end position="1859"/>
    </location>
</feature>
<feature type="region of interest" description="Disordered" evidence="2">
    <location>
        <begin position="2481"/>
        <end position="2510"/>
    </location>
</feature>
<feature type="domain" description="Transposase-associated" evidence="7">
    <location>
        <begin position="15"/>
        <end position="97"/>
    </location>
</feature>
<name>A0A8T2HAN5_ARASU</name>
<dbReference type="InterPro" id="IPR041588">
    <property type="entry name" value="Integrase_H2C2"/>
</dbReference>
<dbReference type="InterPro" id="IPR005162">
    <property type="entry name" value="Retrotrans_gag_dom"/>
</dbReference>
<feature type="domain" description="Integrase zinc-binding" evidence="9">
    <location>
        <begin position="1890"/>
        <end position="1937"/>
    </location>
</feature>
<accession>A0A8T2HAN5</accession>
<dbReference type="InterPro" id="IPR000477">
    <property type="entry name" value="RT_dom"/>
</dbReference>
<feature type="coiled-coil region" evidence="1">
    <location>
        <begin position="2522"/>
        <end position="2556"/>
    </location>
</feature>
<feature type="region of interest" description="Disordered" evidence="2">
    <location>
        <begin position="1371"/>
        <end position="1400"/>
    </location>
</feature>
<dbReference type="PANTHER" id="PTHR35046:SF9">
    <property type="entry name" value="RNA-DIRECTED DNA POLYMERASE"/>
    <property type="match status" value="1"/>
</dbReference>
<dbReference type="InterPro" id="IPR004312">
    <property type="entry name" value="ATHILA_Orf1_C"/>
</dbReference>
<evidence type="ECO:0000259" key="10">
    <source>
        <dbReference type="Pfam" id="PF24626"/>
    </source>
</evidence>
<feature type="region of interest" description="Disordered" evidence="2">
    <location>
        <begin position="3038"/>
        <end position="3057"/>
    </location>
</feature>
<evidence type="ECO:0000256" key="1">
    <source>
        <dbReference type="SAM" id="Coils"/>
    </source>
</evidence>
<evidence type="ECO:0000256" key="2">
    <source>
        <dbReference type="SAM" id="MobiDB-lite"/>
    </source>
</evidence>
<feature type="domain" description="Arabidopsis retrotransposon Orf1 C-terminal" evidence="4">
    <location>
        <begin position="2799"/>
        <end position="3045"/>
    </location>
</feature>
<evidence type="ECO:0000259" key="4">
    <source>
        <dbReference type="Pfam" id="PF03078"/>
    </source>
</evidence>
<gene>
    <name evidence="11" type="ORF">ISN44_As01g036330</name>
</gene>
<evidence type="ECO:0000259" key="8">
    <source>
        <dbReference type="Pfam" id="PF17919"/>
    </source>
</evidence>
<dbReference type="EMBL" id="JAEFBJ010000001">
    <property type="protein sequence ID" value="KAG7656553.1"/>
    <property type="molecule type" value="Genomic_DNA"/>
</dbReference>
<feature type="compositionally biased region" description="Basic and acidic residues" evidence="2">
    <location>
        <begin position="1078"/>
        <end position="1092"/>
    </location>
</feature>
<evidence type="ECO:0000313" key="11">
    <source>
        <dbReference type="EMBL" id="KAG7656553.1"/>
    </source>
</evidence>
<keyword evidence="1" id="KW-0175">Coiled coil</keyword>
<reference evidence="11 12" key="1">
    <citation type="submission" date="2020-12" db="EMBL/GenBank/DDBJ databases">
        <title>Concerted genomic and epigenomic changes stabilize Arabidopsis allopolyploids.</title>
        <authorList>
            <person name="Chen Z."/>
        </authorList>
    </citation>
    <scope>NUCLEOTIDE SEQUENCE [LARGE SCALE GENOMIC DNA]</scope>
    <source>
        <strain evidence="11">As9502</strain>
        <tissue evidence="11">Leaf</tissue>
    </source>
</reference>
<keyword evidence="12" id="KW-1185">Reference proteome</keyword>
<organism evidence="11 12">
    <name type="scientific">Arabidopsis suecica</name>
    <name type="common">Swedish thale-cress</name>
    <name type="synonym">Cardaminopsis suecica</name>
    <dbReference type="NCBI Taxonomy" id="45249"/>
    <lineage>
        <taxon>Eukaryota</taxon>
        <taxon>Viridiplantae</taxon>
        <taxon>Streptophyta</taxon>
        <taxon>Embryophyta</taxon>
        <taxon>Tracheophyta</taxon>
        <taxon>Spermatophyta</taxon>
        <taxon>Magnoliopsida</taxon>
        <taxon>eudicotyledons</taxon>
        <taxon>Gunneridae</taxon>
        <taxon>Pentapetalae</taxon>
        <taxon>rosids</taxon>
        <taxon>malvids</taxon>
        <taxon>Brassicales</taxon>
        <taxon>Brassicaceae</taxon>
        <taxon>Camelineae</taxon>
        <taxon>Arabidopsis</taxon>
    </lineage>
</organism>
<protein>
    <submittedName>
        <fullName evidence="11">Uncharacterized protein</fullName>
    </submittedName>
</protein>
<evidence type="ECO:0000259" key="6">
    <source>
        <dbReference type="Pfam" id="PF13952"/>
    </source>
</evidence>
<dbReference type="Pfam" id="PF13952">
    <property type="entry name" value="DUF4216"/>
    <property type="match status" value="1"/>
</dbReference>
<proteinExistence type="predicted"/>
<dbReference type="OrthoDB" id="1039667at2759"/>
<dbReference type="Pfam" id="PF17919">
    <property type="entry name" value="RT_RNaseH_2"/>
    <property type="match status" value="1"/>
</dbReference>
<comment type="caution">
    <text evidence="11">The sequence shown here is derived from an EMBL/GenBank/DDBJ whole genome shotgun (WGS) entry which is preliminary data.</text>
</comment>
<feature type="region of interest" description="Disordered" evidence="2">
    <location>
        <begin position="1075"/>
        <end position="1117"/>
    </location>
</feature>
<dbReference type="Proteomes" id="UP000694251">
    <property type="component" value="Chromosome 1"/>
</dbReference>
<feature type="compositionally biased region" description="Acidic residues" evidence="2">
    <location>
        <begin position="3048"/>
        <end position="3057"/>
    </location>
</feature>
<dbReference type="Pfam" id="PF02992">
    <property type="entry name" value="Transposase_21"/>
    <property type="match status" value="1"/>
</dbReference>
<dbReference type="CDD" id="cd01647">
    <property type="entry name" value="RT_LTR"/>
    <property type="match status" value="1"/>
</dbReference>
<dbReference type="Pfam" id="PF00078">
    <property type="entry name" value="RVT_1"/>
    <property type="match status" value="1"/>
</dbReference>